<evidence type="ECO:0000313" key="3">
    <source>
        <dbReference type="Proteomes" id="UP000824007"/>
    </source>
</evidence>
<dbReference type="AlphaFoldDB" id="A0A9D1YP91"/>
<protein>
    <submittedName>
        <fullName evidence="2">Type II toxin-antitoxin system RelE/ParE family toxin</fullName>
    </submittedName>
</protein>
<dbReference type="PANTHER" id="PTHR38813:SF1">
    <property type="entry name" value="TOXIN RELE1-RELATED"/>
    <property type="match status" value="1"/>
</dbReference>
<name>A0A9D1YP91_9FIRM</name>
<proteinExistence type="predicted"/>
<dbReference type="InterPro" id="IPR035093">
    <property type="entry name" value="RelE/ParE_toxin_dom_sf"/>
</dbReference>
<keyword evidence="1" id="KW-1277">Toxin-antitoxin system</keyword>
<dbReference type="EMBL" id="DXDD01000086">
    <property type="protein sequence ID" value="HIY60373.1"/>
    <property type="molecule type" value="Genomic_DNA"/>
</dbReference>
<reference evidence="2" key="1">
    <citation type="journal article" date="2021" name="PeerJ">
        <title>Extensive microbial diversity within the chicken gut microbiome revealed by metagenomics and culture.</title>
        <authorList>
            <person name="Gilroy R."/>
            <person name="Ravi A."/>
            <person name="Getino M."/>
            <person name="Pursley I."/>
            <person name="Horton D.L."/>
            <person name="Alikhan N.F."/>
            <person name="Baker D."/>
            <person name="Gharbi K."/>
            <person name="Hall N."/>
            <person name="Watson M."/>
            <person name="Adriaenssens E.M."/>
            <person name="Foster-Nyarko E."/>
            <person name="Jarju S."/>
            <person name="Secka A."/>
            <person name="Antonio M."/>
            <person name="Oren A."/>
            <person name="Chaudhuri R.R."/>
            <person name="La Ragione R."/>
            <person name="Hildebrand F."/>
            <person name="Pallen M.J."/>
        </authorList>
    </citation>
    <scope>NUCLEOTIDE SEQUENCE</scope>
    <source>
        <strain evidence="2">ChiSxjej3B15-24422</strain>
    </source>
</reference>
<dbReference type="PANTHER" id="PTHR38813">
    <property type="match status" value="1"/>
</dbReference>
<organism evidence="2 3">
    <name type="scientific">Candidatus Eisenbergiella pullistercoris</name>
    <dbReference type="NCBI Taxonomy" id="2838555"/>
    <lineage>
        <taxon>Bacteria</taxon>
        <taxon>Bacillati</taxon>
        <taxon>Bacillota</taxon>
        <taxon>Clostridia</taxon>
        <taxon>Lachnospirales</taxon>
        <taxon>Lachnospiraceae</taxon>
        <taxon>Eisenbergiella</taxon>
    </lineage>
</organism>
<dbReference type="InterPro" id="IPR007712">
    <property type="entry name" value="RelE/ParE_toxin"/>
</dbReference>
<dbReference type="Gene3D" id="3.30.2310.20">
    <property type="entry name" value="RelE-like"/>
    <property type="match status" value="1"/>
</dbReference>
<comment type="caution">
    <text evidence="2">The sequence shown here is derived from an EMBL/GenBank/DDBJ whole genome shotgun (WGS) entry which is preliminary data.</text>
</comment>
<evidence type="ECO:0000313" key="2">
    <source>
        <dbReference type="EMBL" id="HIY60373.1"/>
    </source>
</evidence>
<sequence>MPKVIYTKRAMKNIKALDSRVKDRVREGIEKIPFGDIKKLQGYSNLYRLRVGDYRVIYEVWDEGIVIDAVLPRGEAYKGL</sequence>
<accession>A0A9D1YP91</accession>
<dbReference type="InterPro" id="IPR052747">
    <property type="entry name" value="TA_system_RelE_toxin"/>
</dbReference>
<gene>
    <name evidence="2" type="ORF">H9831_06825</name>
</gene>
<reference evidence="2" key="2">
    <citation type="submission" date="2021-04" db="EMBL/GenBank/DDBJ databases">
        <authorList>
            <person name="Gilroy R."/>
        </authorList>
    </citation>
    <scope>NUCLEOTIDE SEQUENCE</scope>
    <source>
        <strain evidence="2">ChiSxjej3B15-24422</strain>
    </source>
</reference>
<dbReference type="SUPFAM" id="SSF143011">
    <property type="entry name" value="RelE-like"/>
    <property type="match status" value="1"/>
</dbReference>
<dbReference type="Proteomes" id="UP000824007">
    <property type="component" value="Unassembled WGS sequence"/>
</dbReference>
<evidence type="ECO:0000256" key="1">
    <source>
        <dbReference type="ARBA" id="ARBA00022649"/>
    </source>
</evidence>
<dbReference type="Pfam" id="PF05016">
    <property type="entry name" value="ParE_toxin"/>
    <property type="match status" value="1"/>
</dbReference>